<protein>
    <submittedName>
        <fullName evidence="2">Methyltransferase, HemK family</fullName>
    </submittedName>
</protein>
<organism evidence="2 3">
    <name type="scientific">Mycoplasmoides pneumoniae (strain ATCC 15531 / DSM 23978 / CIP 103766 / NBRC 14401 / NCTC 10119 / FH)</name>
    <name type="common">Mycoplasma pneumoniae</name>
    <dbReference type="NCBI Taxonomy" id="722438"/>
    <lineage>
        <taxon>Bacteria</taxon>
        <taxon>Bacillati</taxon>
        <taxon>Mycoplasmatota</taxon>
        <taxon>Mycoplasmoidales</taxon>
        <taxon>Mycoplasmoidaceae</taxon>
        <taxon>Mycoplasmoides</taxon>
    </lineage>
</organism>
<dbReference type="RefSeq" id="WP_010874718.1">
    <property type="nucleotide sequence ID" value="NZ_CP010546.1"/>
</dbReference>
<dbReference type="STRING" id="722438.F539_02035"/>
<dbReference type="Gene3D" id="3.40.50.150">
    <property type="entry name" value="Vaccinia Virus protein VP39"/>
    <property type="match status" value="1"/>
</dbReference>
<proteinExistence type="predicted"/>
<dbReference type="Gene3D" id="3.90.870.10">
    <property type="entry name" value="DHBP synthase"/>
    <property type="match status" value="1"/>
</dbReference>
<dbReference type="AlphaFoldDB" id="A0A0H3DLI1"/>
<sequence length="453" mass="51259">MNLYELFLNQKLLYGTDPHFNGVFLTLLEKFGLHFKDLTALWKHAKTITDFDEQGIVNALKAYFVDQLPLPYITGSVKLGSLTFKTQPGVFIPRADSLALLKVVKAQNLKTAVDLCCGSGTLAIALKKRFPHLNVYGSDLNPQALQLAAQNARLNMVEVQWIEADFLAALAQVNTPIDLIITNPPYLNESQLDQTLNHEPRNSLVADGNGILFYQKLYNFLLGNRQVKQVILECSPTQKKEFLALFSIFKTSEIYTSHKQFIGLSIDNTKLPVLKIAQTKQIKALLDKGMTAIIPTDTQIGLMSYCQQDLDHIKQRDPNKHYVQFLAPSQINQLPKQLQKLAKLFWPGAYTFIVDGQSYRLPNSPQLLKLLKTVGLIYCTSANQAKQKPFGKLSAYQNDPYWVQQNCFIVQNSFKSNNEPSLIYNLDTKQIVRGSSTQLQRFQALLAKHKLRH</sequence>
<dbReference type="Pfam" id="PF01300">
    <property type="entry name" value="Sua5_yciO_yrdC"/>
    <property type="match status" value="1"/>
</dbReference>
<dbReference type="SUPFAM" id="SSF53335">
    <property type="entry name" value="S-adenosyl-L-methionine-dependent methyltransferases"/>
    <property type="match status" value="1"/>
</dbReference>
<evidence type="ECO:0000313" key="2">
    <source>
        <dbReference type="EMBL" id="ADK87235.1"/>
    </source>
</evidence>
<dbReference type="Pfam" id="PF05175">
    <property type="entry name" value="MTS"/>
    <property type="match status" value="1"/>
</dbReference>
<dbReference type="InterPro" id="IPR050320">
    <property type="entry name" value="N5-glutamine_MTase"/>
</dbReference>
<dbReference type="InterPro" id="IPR007848">
    <property type="entry name" value="Small_mtfrase_dom"/>
</dbReference>
<dbReference type="PaxDb" id="722438-MPNE_0421"/>
<dbReference type="SMR" id="A0A0H3DLI1"/>
<dbReference type="eggNOG" id="COG0009">
    <property type="taxonomic scope" value="Bacteria"/>
</dbReference>
<dbReference type="SUPFAM" id="SSF55821">
    <property type="entry name" value="YrdC/RibB"/>
    <property type="match status" value="1"/>
</dbReference>
<dbReference type="CDD" id="cd02440">
    <property type="entry name" value="AdoMet_MTases"/>
    <property type="match status" value="1"/>
</dbReference>
<dbReference type="InterPro" id="IPR006070">
    <property type="entry name" value="Sua5-like_dom"/>
</dbReference>
<accession>A0A0H3DLI1</accession>
<dbReference type="GeneID" id="66608978"/>
<dbReference type="GO" id="GO:0008170">
    <property type="term" value="F:N-methyltransferase activity"/>
    <property type="evidence" value="ECO:0007669"/>
    <property type="project" value="UniProtKB-ARBA"/>
</dbReference>
<dbReference type="PROSITE" id="PS51163">
    <property type="entry name" value="YRDC"/>
    <property type="match status" value="1"/>
</dbReference>
<dbReference type="GO" id="GO:0032259">
    <property type="term" value="P:methylation"/>
    <property type="evidence" value="ECO:0007669"/>
    <property type="project" value="UniProtKB-KW"/>
</dbReference>
<dbReference type="Proteomes" id="UP000007756">
    <property type="component" value="Chromosome"/>
</dbReference>
<evidence type="ECO:0000259" key="1">
    <source>
        <dbReference type="PROSITE" id="PS51163"/>
    </source>
</evidence>
<gene>
    <name evidence="2" type="ordered locus">MPNE_0421</name>
</gene>
<dbReference type="EMBL" id="CP002077">
    <property type="protein sequence ID" value="ADK87235.1"/>
    <property type="molecule type" value="Genomic_DNA"/>
</dbReference>
<dbReference type="PROSITE" id="PS00092">
    <property type="entry name" value="N6_MTASE"/>
    <property type="match status" value="1"/>
</dbReference>
<dbReference type="InterPro" id="IPR002052">
    <property type="entry name" value="DNA_methylase_N6_adenine_CS"/>
</dbReference>
<dbReference type="HOGENOM" id="CLU_603857_0_0_14"/>
<dbReference type="GO" id="GO:0003725">
    <property type="term" value="F:double-stranded RNA binding"/>
    <property type="evidence" value="ECO:0007669"/>
    <property type="project" value="InterPro"/>
</dbReference>
<dbReference type="PANTHER" id="PTHR18895">
    <property type="entry name" value="HEMK METHYLTRANSFERASE"/>
    <property type="match status" value="1"/>
</dbReference>
<dbReference type="PATRIC" id="fig|722438.3.peg.403"/>
<reference evidence="2 3" key="1">
    <citation type="journal article" date="2010" name="Appl. Environ. Microbiol.">
        <title>Targeted chromosomal knockouts in Mycoplasma pneumoniae.</title>
        <authorList>
            <person name="Krishnakumar R."/>
            <person name="Assad-Garcia N."/>
            <person name="Benders G.A."/>
            <person name="Phan Q."/>
            <person name="Montague M.G."/>
            <person name="Glass J.I."/>
        </authorList>
    </citation>
    <scope>NUCLEOTIDE SEQUENCE [LARGE SCALE GENOMIC DNA]</scope>
    <source>
        <strain evidence="3">ATCC 15531 / DSM 22911 / NBRC 14401 / NCTC 10119 / FH</strain>
    </source>
</reference>
<dbReference type="InterPro" id="IPR029063">
    <property type="entry name" value="SAM-dependent_MTases_sf"/>
</dbReference>
<evidence type="ECO:0000313" key="3">
    <source>
        <dbReference type="Proteomes" id="UP000007756"/>
    </source>
</evidence>
<dbReference type="PANTHER" id="PTHR18895:SF74">
    <property type="entry name" value="MTRF1L RELEASE FACTOR GLUTAMINE METHYLTRANSFERASE"/>
    <property type="match status" value="1"/>
</dbReference>
<dbReference type="GO" id="GO:0008757">
    <property type="term" value="F:S-adenosylmethionine-dependent methyltransferase activity"/>
    <property type="evidence" value="ECO:0007669"/>
    <property type="project" value="UniProtKB-ARBA"/>
</dbReference>
<keyword evidence="2" id="KW-0808">Transferase</keyword>
<name>A0A0H3DLI1_MYCPB</name>
<keyword evidence="2" id="KW-0489">Methyltransferase</keyword>
<dbReference type="KEGG" id="mpj:MPNE_0421"/>
<dbReference type="InterPro" id="IPR017945">
    <property type="entry name" value="DHBP_synth_RibB-like_a/b_dom"/>
</dbReference>
<dbReference type="eggNOG" id="COG2890">
    <property type="taxonomic scope" value="Bacteria"/>
</dbReference>
<feature type="domain" description="YrdC-like" evidence="1">
    <location>
        <begin position="276"/>
        <end position="437"/>
    </location>
</feature>